<sequence length="300" mass="34254">MVSMAAIGSLYGILVMPVGVIEVIYNGEWPLREGLCRARHICNQFLGTTFMIHIFFLSIDRYIAICKPLKYRVLTYKTGLVMTAVSWLLSSLTAAATQIVTETHSGVIAPLYNTSSLVKPEYNIFTNKIFILTSYFILYSPFIVSYFLYGFILFEVYRYHKRTQRRLQAQKFESNQSPGKDYTSKQNKAVEIRNPGSQKLAFCPGDGASCISVAHDPPAATEDKKQESAQIVAHRRSNIFKALRTVGFIMICYTLCWLPAWIYLTWLFEQGLSFPLWSEILVLWITYSNSALNPIIYCTY</sequence>
<comment type="subcellular location">
    <subcellularLocation>
        <location evidence="1">Cell membrane</location>
        <topology evidence="1">Multi-pass membrane protein</topology>
    </subcellularLocation>
</comment>
<keyword evidence="2" id="KW-1003">Cell membrane</keyword>
<name>A0AAV2HTB1_LYMST</name>
<dbReference type="AlphaFoldDB" id="A0AAV2HTB1"/>
<dbReference type="GO" id="GO:0005886">
    <property type="term" value="C:plasma membrane"/>
    <property type="evidence" value="ECO:0007669"/>
    <property type="project" value="UniProtKB-SubCell"/>
</dbReference>
<dbReference type="PRINTS" id="PR00237">
    <property type="entry name" value="GPCRRHODOPSN"/>
</dbReference>
<accession>A0AAV2HTB1</accession>
<dbReference type="InterPro" id="IPR017452">
    <property type="entry name" value="GPCR_Rhodpsn_7TM"/>
</dbReference>
<dbReference type="PANTHER" id="PTHR24248">
    <property type="entry name" value="ADRENERGIC RECEPTOR-RELATED G-PROTEIN COUPLED RECEPTOR"/>
    <property type="match status" value="1"/>
</dbReference>
<keyword evidence="5" id="KW-0297">G-protein coupled receptor</keyword>
<keyword evidence="3 9" id="KW-0812">Transmembrane</keyword>
<feature type="domain" description="G-protein coupled receptors family 1 profile" evidence="10">
    <location>
        <begin position="1"/>
        <end position="297"/>
    </location>
</feature>
<evidence type="ECO:0000256" key="8">
    <source>
        <dbReference type="ARBA" id="ARBA00023224"/>
    </source>
</evidence>
<evidence type="ECO:0000256" key="6">
    <source>
        <dbReference type="ARBA" id="ARBA00023136"/>
    </source>
</evidence>
<dbReference type="SUPFAM" id="SSF81321">
    <property type="entry name" value="Family A G protein-coupled receptor-like"/>
    <property type="match status" value="1"/>
</dbReference>
<feature type="transmembrane region" description="Helical" evidence="9">
    <location>
        <begin position="45"/>
        <end position="64"/>
    </location>
</feature>
<proteinExistence type="predicted"/>
<evidence type="ECO:0000256" key="1">
    <source>
        <dbReference type="ARBA" id="ARBA00004651"/>
    </source>
</evidence>
<keyword evidence="4 9" id="KW-1133">Transmembrane helix</keyword>
<keyword evidence="12" id="KW-1185">Reference proteome</keyword>
<feature type="non-terminal residue" evidence="11">
    <location>
        <position position="300"/>
    </location>
</feature>
<feature type="transmembrane region" description="Helical" evidence="9">
    <location>
        <begin position="245"/>
        <end position="264"/>
    </location>
</feature>
<evidence type="ECO:0000256" key="5">
    <source>
        <dbReference type="ARBA" id="ARBA00023040"/>
    </source>
</evidence>
<keyword evidence="8" id="KW-0807">Transducer</keyword>
<keyword evidence="7" id="KW-0675">Receptor</keyword>
<dbReference type="GO" id="GO:0004930">
    <property type="term" value="F:G protein-coupled receptor activity"/>
    <property type="evidence" value="ECO:0007669"/>
    <property type="project" value="UniProtKB-KW"/>
</dbReference>
<evidence type="ECO:0000313" key="11">
    <source>
        <dbReference type="EMBL" id="CAL1535541.1"/>
    </source>
</evidence>
<comment type="caution">
    <text evidence="11">The sequence shown here is derived from an EMBL/GenBank/DDBJ whole genome shotgun (WGS) entry which is preliminary data.</text>
</comment>
<evidence type="ECO:0000256" key="7">
    <source>
        <dbReference type="ARBA" id="ARBA00023170"/>
    </source>
</evidence>
<dbReference type="EMBL" id="CAXITT010000205">
    <property type="protein sequence ID" value="CAL1535541.1"/>
    <property type="molecule type" value="Genomic_DNA"/>
</dbReference>
<dbReference type="PROSITE" id="PS50262">
    <property type="entry name" value="G_PROTEIN_RECEP_F1_2"/>
    <property type="match status" value="1"/>
</dbReference>
<dbReference type="Gene3D" id="1.20.1070.10">
    <property type="entry name" value="Rhodopsin 7-helix transmembrane proteins"/>
    <property type="match status" value="1"/>
</dbReference>
<evidence type="ECO:0000259" key="10">
    <source>
        <dbReference type="PROSITE" id="PS50262"/>
    </source>
</evidence>
<protein>
    <recommendedName>
        <fullName evidence="10">G-protein coupled receptors family 1 profile domain-containing protein</fullName>
    </recommendedName>
</protein>
<feature type="transmembrane region" description="Helical" evidence="9">
    <location>
        <begin position="76"/>
        <end position="96"/>
    </location>
</feature>
<feature type="transmembrane region" description="Helical" evidence="9">
    <location>
        <begin position="276"/>
        <end position="297"/>
    </location>
</feature>
<evidence type="ECO:0000313" key="12">
    <source>
        <dbReference type="Proteomes" id="UP001497497"/>
    </source>
</evidence>
<dbReference type="Proteomes" id="UP001497497">
    <property type="component" value="Unassembled WGS sequence"/>
</dbReference>
<organism evidence="11 12">
    <name type="scientific">Lymnaea stagnalis</name>
    <name type="common">Great pond snail</name>
    <name type="synonym">Helix stagnalis</name>
    <dbReference type="NCBI Taxonomy" id="6523"/>
    <lineage>
        <taxon>Eukaryota</taxon>
        <taxon>Metazoa</taxon>
        <taxon>Spiralia</taxon>
        <taxon>Lophotrochozoa</taxon>
        <taxon>Mollusca</taxon>
        <taxon>Gastropoda</taxon>
        <taxon>Heterobranchia</taxon>
        <taxon>Euthyneura</taxon>
        <taxon>Panpulmonata</taxon>
        <taxon>Hygrophila</taxon>
        <taxon>Lymnaeoidea</taxon>
        <taxon>Lymnaeidae</taxon>
        <taxon>Lymnaea</taxon>
    </lineage>
</organism>
<evidence type="ECO:0000256" key="9">
    <source>
        <dbReference type="SAM" id="Phobius"/>
    </source>
</evidence>
<gene>
    <name evidence="11" type="ORF">GSLYS_00009501001</name>
</gene>
<dbReference type="Pfam" id="PF00001">
    <property type="entry name" value="7tm_1"/>
    <property type="match status" value="1"/>
</dbReference>
<dbReference type="InterPro" id="IPR000276">
    <property type="entry name" value="GPCR_Rhodpsn"/>
</dbReference>
<keyword evidence="6 9" id="KW-0472">Membrane</keyword>
<evidence type="ECO:0000256" key="3">
    <source>
        <dbReference type="ARBA" id="ARBA00022692"/>
    </source>
</evidence>
<evidence type="ECO:0000256" key="4">
    <source>
        <dbReference type="ARBA" id="ARBA00022989"/>
    </source>
</evidence>
<feature type="transmembrane region" description="Helical" evidence="9">
    <location>
        <begin position="7"/>
        <end position="25"/>
    </location>
</feature>
<evidence type="ECO:0000256" key="2">
    <source>
        <dbReference type="ARBA" id="ARBA00022475"/>
    </source>
</evidence>
<feature type="transmembrane region" description="Helical" evidence="9">
    <location>
        <begin position="129"/>
        <end position="157"/>
    </location>
</feature>
<reference evidence="11 12" key="1">
    <citation type="submission" date="2024-04" db="EMBL/GenBank/DDBJ databases">
        <authorList>
            <consortium name="Genoscope - CEA"/>
            <person name="William W."/>
        </authorList>
    </citation>
    <scope>NUCLEOTIDE SEQUENCE [LARGE SCALE GENOMIC DNA]</scope>
</reference>